<keyword evidence="10" id="KW-1185">Reference proteome</keyword>
<protein>
    <submittedName>
        <fullName evidence="9">Signal peptide peptidase SppA, 36K type</fullName>
    </submittedName>
</protein>
<feature type="transmembrane region" description="Helical" evidence="5">
    <location>
        <begin position="322"/>
        <end position="344"/>
    </location>
</feature>
<dbReference type="CDD" id="cd07020">
    <property type="entry name" value="Clp_protease_NfeD_1"/>
    <property type="match status" value="1"/>
</dbReference>
<sequence>MVRRNIKNENGSINMHVERASHFLSIFFLCFILIAAFTPPASAGPEEKVLVLEISEAITPASDNLIADAISKAENENFEALVISLDTPGGGLEETQVIIKDIENASVPVIGYVPESGKAWSAGTLILMGTDIAAMAPFTVLGSAQPVQISAEGTKPIEDEKIINALVKFSVTTASKHGRNETFAEEVITKNKNLDAQEALKAGVIEYVAPSIPDLLTQTDGQRVKERTLKTESARTEIYEPPLPLAFLRLISNPIISSLLLTIGLYGIILGISSPGAGAELFGVIAIVLGLIGTGFDINIGAIFLILVGIGLLIVEIKIPGFGIFGLAGLICLILGSIFLVPMGGENIYTPEFRRLLTLTVIAPTIVFGLFLVFAIYKVTEIRTKKPVIGAIIGSTAQTIDPLGPGKSGFVRYSGEYWQASSEEEIEAKKEVEIIGKEREVLLVKRKI</sequence>
<evidence type="ECO:0000256" key="3">
    <source>
        <dbReference type="ARBA" id="ARBA00022989"/>
    </source>
</evidence>
<dbReference type="PATRIC" id="fig|1434111.4.peg.841"/>
<proteinExistence type="predicted"/>
<dbReference type="KEGG" id="mls:MSLAZ_0666"/>
<name>A0A0E3S453_9EURY</name>
<evidence type="ECO:0000259" key="8">
    <source>
        <dbReference type="Pfam" id="PF25145"/>
    </source>
</evidence>
<dbReference type="Pfam" id="PF24961">
    <property type="entry name" value="NfeD_membrane"/>
    <property type="match status" value="1"/>
</dbReference>
<dbReference type="Proteomes" id="UP000033072">
    <property type="component" value="Chromosome"/>
</dbReference>
<dbReference type="Gene3D" id="3.90.226.10">
    <property type="entry name" value="2-enoyl-CoA Hydratase, Chain A, domain 1"/>
    <property type="match status" value="1"/>
</dbReference>
<dbReference type="Gene3D" id="2.40.50.140">
    <property type="entry name" value="Nucleic acid-binding proteins"/>
    <property type="match status" value="1"/>
</dbReference>
<accession>A0A0E3S453</accession>
<dbReference type="Pfam" id="PF25145">
    <property type="entry name" value="NfeD1b_N"/>
    <property type="match status" value="1"/>
</dbReference>
<feature type="transmembrane region" description="Helical" evidence="5">
    <location>
        <begin position="246"/>
        <end position="269"/>
    </location>
</feature>
<dbReference type="EMBL" id="CP009515">
    <property type="protein sequence ID" value="AKB73927.1"/>
    <property type="molecule type" value="Genomic_DNA"/>
</dbReference>
<feature type="transmembrane region" description="Helical" evidence="5">
    <location>
        <begin position="356"/>
        <end position="377"/>
    </location>
</feature>
<comment type="subcellular location">
    <subcellularLocation>
        <location evidence="1">Membrane</location>
        <topology evidence="1">Multi-pass membrane protein</topology>
    </subcellularLocation>
</comment>
<keyword evidence="4 5" id="KW-0472">Membrane</keyword>
<dbReference type="GO" id="GO:0016020">
    <property type="term" value="C:membrane"/>
    <property type="evidence" value="ECO:0007669"/>
    <property type="project" value="UniProtKB-SubCell"/>
</dbReference>
<evidence type="ECO:0000313" key="9">
    <source>
        <dbReference type="EMBL" id="AKB73927.1"/>
    </source>
</evidence>
<keyword evidence="2 5" id="KW-0812">Transmembrane</keyword>
<gene>
    <name evidence="9" type="ORF">MSLAZ_0666</name>
</gene>
<dbReference type="GeneID" id="24805363"/>
<dbReference type="Pfam" id="PF01957">
    <property type="entry name" value="NfeD"/>
    <property type="match status" value="1"/>
</dbReference>
<dbReference type="InterPro" id="IPR056739">
    <property type="entry name" value="NfeD_membrane"/>
</dbReference>
<organism evidence="9 10">
    <name type="scientific">Methanosarcina lacustris Z-7289</name>
    <dbReference type="NCBI Taxonomy" id="1434111"/>
    <lineage>
        <taxon>Archaea</taxon>
        <taxon>Methanobacteriati</taxon>
        <taxon>Methanobacteriota</taxon>
        <taxon>Stenosarchaea group</taxon>
        <taxon>Methanomicrobia</taxon>
        <taxon>Methanosarcinales</taxon>
        <taxon>Methanosarcinaceae</taxon>
        <taxon>Methanosarcina</taxon>
    </lineage>
</organism>
<dbReference type="SUPFAM" id="SSF141322">
    <property type="entry name" value="NfeD domain-like"/>
    <property type="match status" value="1"/>
</dbReference>
<evidence type="ECO:0000256" key="1">
    <source>
        <dbReference type="ARBA" id="ARBA00004141"/>
    </source>
</evidence>
<dbReference type="InterPro" id="IPR029045">
    <property type="entry name" value="ClpP/crotonase-like_dom_sf"/>
</dbReference>
<evidence type="ECO:0000256" key="4">
    <source>
        <dbReference type="ARBA" id="ARBA00023136"/>
    </source>
</evidence>
<evidence type="ECO:0000256" key="5">
    <source>
        <dbReference type="SAM" id="Phobius"/>
    </source>
</evidence>
<feature type="domain" description="NfeD1b N-terminal" evidence="8">
    <location>
        <begin position="49"/>
        <end position="201"/>
    </location>
</feature>
<evidence type="ECO:0000256" key="2">
    <source>
        <dbReference type="ARBA" id="ARBA00022692"/>
    </source>
</evidence>
<dbReference type="AlphaFoldDB" id="A0A0E3S453"/>
<dbReference type="InterPro" id="IPR012340">
    <property type="entry name" value="NA-bd_OB-fold"/>
</dbReference>
<evidence type="ECO:0000259" key="7">
    <source>
        <dbReference type="Pfam" id="PF24961"/>
    </source>
</evidence>
<dbReference type="PANTHER" id="PTHR33507:SF4">
    <property type="entry name" value="NODULATION COMPETITIVENESS PROTEIN NFED"/>
    <property type="match status" value="1"/>
</dbReference>
<dbReference type="SUPFAM" id="SSF52096">
    <property type="entry name" value="ClpP/crotonase"/>
    <property type="match status" value="1"/>
</dbReference>
<feature type="domain" description="NfeD-like C-terminal" evidence="6">
    <location>
        <begin position="391"/>
        <end position="446"/>
    </location>
</feature>
<dbReference type="STRING" id="1434111.MSLAZ_0666"/>
<evidence type="ECO:0000313" key="10">
    <source>
        <dbReference type="Proteomes" id="UP000033072"/>
    </source>
</evidence>
<dbReference type="InterPro" id="IPR056738">
    <property type="entry name" value="NfeD1b_N"/>
</dbReference>
<dbReference type="PANTHER" id="PTHR33507">
    <property type="entry name" value="INNER MEMBRANE PROTEIN YBBJ"/>
    <property type="match status" value="1"/>
</dbReference>
<dbReference type="RefSeq" id="WP_394297812.1">
    <property type="nucleotide sequence ID" value="NZ_CP009515.1"/>
</dbReference>
<dbReference type="InterPro" id="IPR002810">
    <property type="entry name" value="NfeD-like_C"/>
</dbReference>
<reference evidence="9 10" key="1">
    <citation type="submission" date="2014-07" db="EMBL/GenBank/DDBJ databases">
        <title>Methanogenic archaea and the global carbon cycle.</title>
        <authorList>
            <person name="Henriksen J.R."/>
            <person name="Luke J."/>
            <person name="Reinhart S."/>
            <person name="Benedict M.N."/>
            <person name="Youngblut N.D."/>
            <person name="Metcalf M.E."/>
            <person name="Whitaker R.J."/>
            <person name="Metcalf W.W."/>
        </authorList>
    </citation>
    <scope>NUCLEOTIDE SEQUENCE [LARGE SCALE GENOMIC DNA]</scope>
    <source>
        <strain evidence="9 10">Z-7289</strain>
    </source>
</reference>
<dbReference type="HOGENOM" id="CLU_024619_1_1_2"/>
<feature type="transmembrane region" description="Helical" evidence="5">
    <location>
        <begin position="298"/>
        <end position="315"/>
    </location>
</feature>
<feature type="domain" description="NfeD integral membrane" evidence="7">
    <location>
        <begin position="256"/>
        <end position="376"/>
    </location>
</feature>
<keyword evidence="3 5" id="KW-1133">Transmembrane helix</keyword>
<dbReference type="InterPro" id="IPR052165">
    <property type="entry name" value="Membrane_assoc_protease"/>
</dbReference>
<evidence type="ECO:0000259" key="6">
    <source>
        <dbReference type="Pfam" id="PF01957"/>
    </source>
</evidence>